<reference evidence="13" key="2">
    <citation type="journal article" date="2014" name="Nat. Commun.">
        <title>The cavefish genome reveals candidate genes for eye loss.</title>
        <authorList>
            <person name="McGaugh S.E."/>
            <person name="Gross J.B."/>
            <person name="Aken B."/>
            <person name="Blin M."/>
            <person name="Borowsky R."/>
            <person name="Chalopin D."/>
            <person name="Hinaux H."/>
            <person name="Jeffery W.R."/>
            <person name="Keene A."/>
            <person name="Ma L."/>
            <person name="Minx P."/>
            <person name="Murphy D."/>
            <person name="O'Quin K.E."/>
            <person name="Retaux S."/>
            <person name="Rohner N."/>
            <person name="Searle S.M."/>
            <person name="Stahl B.A."/>
            <person name="Tabin C."/>
            <person name="Volff J.N."/>
            <person name="Yoshizawa M."/>
            <person name="Warren W.C."/>
        </authorList>
    </citation>
    <scope>NUCLEOTIDE SEQUENCE [LARGE SCALE GENOMIC DNA]</scope>
    <source>
        <strain evidence="13">female</strain>
    </source>
</reference>
<evidence type="ECO:0000256" key="4">
    <source>
        <dbReference type="ARBA" id="ARBA00022837"/>
    </source>
</evidence>
<dbReference type="SUPFAM" id="SSF53300">
    <property type="entry name" value="vWA-like"/>
    <property type="match status" value="1"/>
</dbReference>
<evidence type="ECO:0000256" key="5">
    <source>
        <dbReference type="ARBA" id="ARBA00022989"/>
    </source>
</evidence>
<dbReference type="Proteomes" id="UP000018467">
    <property type="component" value="Unassembled WGS sequence"/>
</dbReference>
<accession>A0A3B1K703</accession>
<evidence type="ECO:0000256" key="1">
    <source>
        <dbReference type="ARBA" id="ARBA00004479"/>
    </source>
</evidence>
<dbReference type="GeneTree" id="ENSGT00940000155209"/>
<reference evidence="12" key="4">
    <citation type="submission" date="2025-09" db="UniProtKB">
        <authorList>
            <consortium name="Ensembl"/>
        </authorList>
    </citation>
    <scope>IDENTIFICATION</scope>
</reference>
<dbReference type="InterPro" id="IPR036465">
    <property type="entry name" value="vWFA_dom_sf"/>
</dbReference>
<name>A0A3B1K703_ASTMX</name>
<dbReference type="GO" id="GO:0005245">
    <property type="term" value="F:voltage-gated calcium channel activity"/>
    <property type="evidence" value="ECO:0007669"/>
    <property type="project" value="TreeGrafter"/>
</dbReference>
<dbReference type="InterPro" id="IPR051173">
    <property type="entry name" value="Ca_channel_alpha-2/delta"/>
</dbReference>
<evidence type="ECO:0000256" key="9">
    <source>
        <dbReference type="SAM" id="Phobius"/>
    </source>
</evidence>
<evidence type="ECO:0000256" key="3">
    <source>
        <dbReference type="ARBA" id="ARBA00022729"/>
    </source>
</evidence>
<dbReference type="Ensembl" id="ENSAMXT00000051000.1">
    <property type="protein sequence ID" value="ENSAMXP00000050263.1"/>
    <property type="gene ID" value="ENSAMXG00000042421.1"/>
</dbReference>
<dbReference type="InParanoid" id="A0A3B1K703"/>
<feature type="transmembrane region" description="Helical" evidence="9">
    <location>
        <begin position="334"/>
        <end position="353"/>
    </location>
</feature>
<reference evidence="13" key="1">
    <citation type="submission" date="2013-03" db="EMBL/GenBank/DDBJ databases">
        <authorList>
            <person name="Jeffery W."/>
            <person name="Warren W."/>
            <person name="Wilson R.K."/>
        </authorList>
    </citation>
    <scope>NUCLEOTIDE SEQUENCE</scope>
    <source>
        <strain evidence="13">female</strain>
    </source>
</reference>
<dbReference type="PANTHER" id="PTHR10166:SF6">
    <property type="entry name" value="VOLTAGE-DEPENDENT CALCIUM CHANNEL SUBUNIT ALPHA-2_DELTA-1"/>
    <property type="match status" value="1"/>
</dbReference>
<comment type="subcellular location">
    <subcellularLocation>
        <location evidence="1">Membrane</location>
        <topology evidence="1">Single-pass type I membrane protein</topology>
    </subcellularLocation>
</comment>
<evidence type="ECO:0000313" key="13">
    <source>
        <dbReference type="Proteomes" id="UP000018467"/>
    </source>
</evidence>
<evidence type="ECO:0000256" key="10">
    <source>
        <dbReference type="SAM" id="SignalP"/>
    </source>
</evidence>
<evidence type="ECO:0000259" key="11">
    <source>
        <dbReference type="Pfam" id="PF08399"/>
    </source>
</evidence>
<dbReference type="Bgee" id="ENSAMXG00000042421">
    <property type="expression patterns" value="Expressed in muscle tissue and 7 other cell types or tissues"/>
</dbReference>
<evidence type="ECO:0000313" key="12">
    <source>
        <dbReference type="Ensembl" id="ENSAMXP00000050263.1"/>
    </source>
</evidence>
<feature type="transmembrane region" description="Helical" evidence="9">
    <location>
        <begin position="306"/>
        <end position="327"/>
    </location>
</feature>
<keyword evidence="3 10" id="KW-0732">Signal</keyword>
<dbReference type="AlphaFoldDB" id="A0A3B1K703"/>
<feature type="transmembrane region" description="Helical" evidence="9">
    <location>
        <begin position="359"/>
        <end position="389"/>
    </location>
</feature>
<evidence type="ECO:0000256" key="7">
    <source>
        <dbReference type="ARBA" id="ARBA00023180"/>
    </source>
</evidence>
<reference evidence="12" key="3">
    <citation type="submission" date="2025-08" db="UniProtKB">
        <authorList>
            <consortium name="Ensembl"/>
        </authorList>
    </citation>
    <scope>IDENTIFICATION</scope>
</reference>
<dbReference type="PANTHER" id="PTHR10166">
    <property type="entry name" value="VOLTAGE-DEPENDENT CALCIUM CHANNEL SUBUNIT ALPHA-2/DELTA-RELATED"/>
    <property type="match status" value="1"/>
</dbReference>
<evidence type="ECO:0000256" key="8">
    <source>
        <dbReference type="SAM" id="Coils"/>
    </source>
</evidence>
<feature type="transmembrane region" description="Helical" evidence="9">
    <location>
        <begin position="401"/>
        <end position="424"/>
    </location>
</feature>
<keyword evidence="8" id="KW-0175">Coiled coil</keyword>
<evidence type="ECO:0000256" key="6">
    <source>
        <dbReference type="ARBA" id="ARBA00023136"/>
    </source>
</evidence>
<dbReference type="InterPro" id="IPR013608">
    <property type="entry name" value="VWA_N"/>
</dbReference>
<evidence type="ECO:0000256" key="2">
    <source>
        <dbReference type="ARBA" id="ARBA00022692"/>
    </source>
</evidence>
<keyword evidence="4" id="KW-0106">Calcium</keyword>
<feature type="signal peptide" evidence="10">
    <location>
        <begin position="1"/>
        <end position="24"/>
    </location>
</feature>
<feature type="chain" id="PRO_5017482217" description="VWA N-terminal domain-containing protein" evidence="10">
    <location>
        <begin position="25"/>
        <end position="472"/>
    </location>
</feature>
<keyword evidence="13" id="KW-1185">Reference proteome</keyword>
<dbReference type="Pfam" id="PF08399">
    <property type="entry name" value="VWA_N"/>
    <property type="match status" value="1"/>
</dbReference>
<keyword evidence="6 9" id="KW-0472">Membrane</keyword>
<keyword evidence="7" id="KW-0325">Glycoprotein</keyword>
<keyword evidence="5 9" id="KW-1133">Transmembrane helix</keyword>
<keyword evidence="2 9" id="KW-0812">Transmembrane</keyword>
<sequence>MDALKLPAAALLLLLLSLNSPVSSNQFPDSKQAREWANHIEEDLLQLINAEVDIEHLTKVFNDLEDKYKVEHNNAQQLVANAASNIDKLLANRSKALEALATAAEKLQVEHQWRDDFEEDYNQYYNAKDDTYLNNTLDFIKDPAFKRLVSYNSTAVHIPTDIYEGSTIVLNELNWTQALDEVFKKNKEEDPTLLWQVFGSATGLARYFPASPWIETKKTAGKIDLYDVRRRPWYIQGAASPKDMLILVDASGSVSGLTLKLIRTSVSEMLETLSDDDYVNVVFVSKTRDHSFPSLFLCLIQSVTHFFSFSLFSLLPLSLCLPLQLSLPLSCSPFFLLLLFSSFFSSTLFSSSFTHFSSFYLYLALFFSLALLPLFSSFLLFCFLSFFSCSPFFSCHFPPSLFFHFLLLLFSSPSLFFFFIFSSFQLSCSSFSLIFSSLLFSSLSHTFLLVPLSPFPFLTLYFPLSSFPFTCF</sequence>
<feature type="transmembrane region" description="Helical" evidence="9">
    <location>
        <begin position="430"/>
        <end position="450"/>
    </location>
</feature>
<proteinExistence type="predicted"/>
<dbReference type="STRING" id="7994.ENSAMXP00000050263"/>
<dbReference type="GO" id="GO:1990454">
    <property type="term" value="C:L-type voltage-gated calcium channel complex"/>
    <property type="evidence" value="ECO:0007669"/>
    <property type="project" value="TreeGrafter"/>
</dbReference>
<protein>
    <recommendedName>
        <fullName evidence="11">VWA N-terminal domain-containing protein</fullName>
    </recommendedName>
</protein>
<organism evidence="12 13">
    <name type="scientific">Astyanax mexicanus</name>
    <name type="common">Blind cave fish</name>
    <name type="synonym">Astyanax fasciatus mexicanus</name>
    <dbReference type="NCBI Taxonomy" id="7994"/>
    <lineage>
        <taxon>Eukaryota</taxon>
        <taxon>Metazoa</taxon>
        <taxon>Chordata</taxon>
        <taxon>Craniata</taxon>
        <taxon>Vertebrata</taxon>
        <taxon>Euteleostomi</taxon>
        <taxon>Actinopterygii</taxon>
        <taxon>Neopterygii</taxon>
        <taxon>Teleostei</taxon>
        <taxon>Ostariophysi</taxon>
        <taxon>Characiformes</taxon>
        <taxon>Characoidei</taxon>
        <taxon>Acestrorhamphidae</taxon>
        <taxon>Acestrorhamphinae</taxon>
        <taxon>Astyanax</taxon>
    </lineage>
</organism>
<feature type="domain" description="VWA N-terminal" evidence="11">
    <location>
        <begin position="104"/>
        <end position="213"/>
    </location>
</feature>
<feature type="coiled-coil region" evidence="8">
    <location>
        <begin position="47"/>
        <end position="106"/>
    </location>
</feature>